<proteinExistence type="inferred from homology"/>
<keyword evidence="2" id="KW-0809">Transit peptide</keyword>
<dbReference type="PANTHER" id="PTHR31745:SF2">
    <property type="entry name" value="SINGLE-STRANDED DNA-BINDING PROTEIN WHY1, CHLOROPLASTIC"/>
    <property type="match status" value="1"/>
</dbReference>
<sequence length="258" mass="29284">MSQVHSITTFKHLSLPTHSFVAPKKFIIPFNCKFSFTLPSSLSVKCYHSNLVQPRPFPPPPQPLEMPEQKVYVGYSVYTRKGVLTVTPRAPEFESRNSGAFKVSKDGFVLLQFAPSVGSDEPIYDWNQKQIFSLSLSEMGTLISLGAKDSWEFFHETIKSKSNEIEVRKTLKVEPLLDATGHIFKLSVQKRSPDMEEIQKSISLPVVSSELAVLRSIFNYIMPYLLGWNAFANTIKPEVYSQVNIMNSRYGANNQRNR</sequence>
<dbReference type="SUPFAM" id="SSF54447">
    <property type="entry name" value="ssDNA-binding transcriptional regulator domain"/>
    <property type="match status" value="1"/>
</dbReference>
<keyword evidence="4" id="KW-1185">Reference proteome</keyword>
<dbReference type="AlphaFoldDB" id="A0AAN9RL43"/>
<reference evidence="3 4" key="1">
    <citation type="submission" date="2024-01" db="EMBL/GenBank/DDBJ databases">
        <title>The genomes of 5 underutilized Papilionoideae crops provide insights into root nodulation and disease resistanc.</title>
        <authorList>
            <person name="Jiang F."/>
        </authorList>
    </citation>
    <scope>NUCLEOTIDE SEQUENCE [LARGE SCALE GENOMIC DNA]</scope>
    <source>
        <strain evidence="3">DUOXIRENSHENG_FW03</strain>
        <tissue evidence="3">Leaves</tissue>
    </source>
</reference>
<evidence type="ECO:0000256" key="1">
    <source>
        <dbReference type="ARBA" id="ARBA00006061"/>
    </source>
</evidence>
<dbReference type="PANTHER" id="PTHR31745">
    <property type="entry name" value="SINGLE-STRANDED DNA-BINDING PROTEIN WHY2, MITOCHONDRIAL"/>
    <property type="match status" value="1"/>
</dbReference>
<accession>A0AAN9RL43</accession>
<evidence type="ECO:0000256" key="2">
    <source>
        <dbReference type="ARBA" id="ARBA00022946"/>
    </source>
</evidence>
<dbReference type="Proteomes" id="UP001386955">
    <property type="component" value="Unassembled WGS sequence"/>
</dbReference>
<protein>
    <submittedName>
        <fullName evidence="3">Uncharacterized protein</fullName>
    </submittedName>
</protein>
<dbReference type="InterPro" id="IPR013742">
    <property type="entry name" value="Whirly"/>
</dbReference>
<dbReference type="EMBL" id="JAYMYS010000009">
    <property type="protein sequence ID" value="KAK7380660.1"/>
    <property type="molecule type" value="Genomic_DNA"/>
</dbReference>
<evidence type="ECO:0000313" key="3">
    <source>
        <dbReference type="EMBL" id="KAK7380660.1"/>
    </source>
</evidence>
<comment type="caution">
    <text evidence="3">The sequence shown here is derived from an EMBL/GenBank/DDBJ whole genome shotgun (WGS) entry which is preliminary data.</text>
</comment>
<dbReference type="GO" id="GO:0006355">
    <property type="term" value="P:regulation of DNA-templated transcription"/>
    <property type="evidence" value="ECO:0007669"/>
    <property type="project" value="InterPro"/>
</dbReference>
<dbReference type="Gene3D" id="2.30.31.10">
    <property type="entry name" value="Transcriptional Coactivator Pc4, Chain A"/>
    <property type="match status" value="1"/>
</dbReference>
<gene>
    <name evidence="3" type="ORF">VNO78_33175</name>
</gene>
<dbReference type="Pfam" id="PF08536">
    <property type="entry name" value="Whirly"/>
    <property type="match status" value="1"/>
</dbReference>
<dbReference type="InterPro" id="IPR009044">
    <property type="entry name" value="ssDNA-bd_transcriptional_reg"/>
</dbReference>
<organism evidence="3 4">
    <name type="scientific">Psophocarpus tetragonolobus</name>
    <name type="common">Winged bean</name>
    <name type="synonym">Dolichos tetragonolobus</name>
    <dbReference type="NCBI Taxonomy" id="3891"/>
    <lineage>
        <taxon>Eukaryota</taxon>
        <taxon>Viridiplantae</taxon>
        <taxon>Streptophyta</taxon>
        <taxon>Embryophyta</taxon>
        <taxon>Tracheophyta</taxon>
        <taxon>Spermatophyta</taxon>
        <taxon>Magnoliopsida</taxon>
        <taxon>eudicotyledons</taxon>
        <taxon>Gunneridae</taxon>
        <taxon>Pentapetalae</taxon>
        <taxon>rosids</taxon>
        <taxon>fabids</taxon>
        <taxon>Fabales</taxon>
        <taxon>Fabaceae</taxon>
        <taxon>Papilionoideae</taxon>
        <taxon>50 kb inversion clade</taxon>
        <taxon>NPAAA clade</taxon>
        <taxon>indigoferoid/millettioid clade</taxon>
        <taxon>Phaseoleae</taxon>
        <taxon>Psophocarpus</taxon>
    </lineage>
</organism>
<comment type="similarity">
    <text evidence="1">Belongs to the Whirly family.</text>
</comment>
<dbReference type="GO" id="GO:0003697">
    <property type="term" value="F:single-stranded DNA binding"/>
    <property type="evidence" value="ECO:0007669"/>
    <property type="project" value="InterPro"/>
</dbReference>
<evidence type="ECO:0000313" key="4">
    <source>
        <dbReference type="Proteomes" id="UP001386955"/>
    </source>
</evidence>
<name>A0AAN9RL43_PSOTE</name>
<dbReference type="GO" id="GO:0006952">
    <property type="term" value="P:defense response"/>
    <property type="evidence" value="ECO:0007669"/>
    <property type="project" value="InterPro"/>
</dbReference>